<evidence type="ECO:0000256" key="1">
    <source>
        <dbReference type="SAM" id="MobiDB-lite"/>
    </source>
</evidence>
<reference evidence="2 3" key="2">
    <citation type="submission" date="2017-09" db="EMBL/GenBank/DDBJ databases">
        <title>Extensive intraspecific genome diversity in a model arbuscular mycorrhizal fungus.</title>
        <authorList>
            <person name="Chen E.C."/>
            <person name="Morin E."/>
            <person name="Beaudet D."/>
            <person name="Noel J."/>
            <person name="Ndikumana S."/>
            <person name="Charron P."/>
            <person name="St-Onge C."/>
            <person name="Giorgi J."/>
            <person name="Grigoriev I.V."/>
            <person name="Roux C."/>
            <person name="Martin F.M."/>
            <person name="Corradi N."/>
        </authorList>
    </citation>
    <scope>NUCLEOTIDE SEQUENCE [LARGE SCALE GENOMIC DNA]</scope>
    <source>
        <strain evidence="2 3">A5</strain>
    </source>
</reference>
<sequence length="165" mass="18717">MEAFSKFQCGCKCGCCCGCGCKQNPQILFPVASYQPYQTIVQSNVGYENQNFSKSLNNDHLNGRPNMNKRKKNYKNNLNNPTNHNPYYNIRAKNIKKKQFTFNLYCLPYGDLSPKIPRKTAELRSAGLIKGLTISNDDLNDEIKNAIEELFPCLTVFRVSGKSCI</sequence>
<evidence type="ECO:0000313" key="2">
    <source>
        <dbReference type="EMBL" id="PKC10649.1"/>
    </source>
</evidence>
<organism evidence="2 3">
    <name type="scientific">Rhizophagus irregularis</name>
    <dbReference type="NCBI Taxonomy" id="588596"/>
    <lineage>
        <taxon>Eukaryota</taxon>
        <taxon>Fungi</taxon>
        <taxon>Fungi incertae sedis</taxon>
        <taxon>Mucoromycota</taxon>
        <taxon>Glomeromycotina</taxon>
        <taxon>Glomeromycetes</taxon>
        <taxon>Glomerales</taxon>
        <taxon>Glomeraceae</taxon>
        <taxon>Rhizophagus</taxon>
    </lineage>
</organism>
<dbReference type="VEuPathDB" id="FungiDB:RhiirA1_505915"/>
<protein>
    <submittedName>
        <fullName evidence="2">Uncharacterized protein</fullName>
    </submittedName>
</protein>
<feature type="region of interest" description="Disordered" evidence="1">
    <location>
        <begin position="56"/>
        <end position="83"/>
    </location>
</feature>
<evidence type="ECO:0000313" key="3">
    <source>
        <dbReference type="Proteomes" id="UP000232722"/>
    </source>
</evidence>
<reference evidence="2 3" key="1">
    <citation type="submission" date="2016-04" db="EMBL/GenBank/DDBJ databases">
        <title>Genome analyses suggest a sexual origin of heterokaryosis in a supposedly ancient asexual fungus.</title>
        <authorList>
            <person name="Ropars J."/>
            <person name="Sedzielewska K."/>
            <person name="Noel J."/>
            <person name="Charron P."/>
            <person name="Farinelli L."/>
            <person name="Marton T."/>
            <person name="Kruger M."/>
            <person name="Pelin A."/>
            <person name="Brachmann A."/>
            <person name="Corradi N."/>
        </authorList>
    </citation>
    <scope>NUCLEOTIDE SEQUENCE [LARGE SCALE GENOMIC DNA]</scope>
    <source>
        <strain evidence="2 3">A5</strain>
    </source>
</reference>
<dbReference type="VEuPathDB" id="FungiDB:FUN_017345"/>
<comment type="caution">
    <text evidence="2">The sequence shown here is derived from an EMBL/GenBank/DDBJ whole genome shotgun (WGS) entry which is preliminary data.</text>
</comment>
<accession>A0A2N0PV24</accession>
<dbReference type="VEuPathDB" id="FungiDB:RhiirFUN_022666"/>
<dbReference type="AlphaFoldDB" id="A0A2N0PV24"/>
<gene>
    <name evidence="2" type="ORF">RhiirA5_374474</name>
</gene>
<proteinExistence type="predicted"/>
<dbReference type="Proteomes" id="UP000232722">
    <property type="component" value="Unassembled WGS sequence"/>
</dbReference>
<name>A0A2N0PV24_9GLOM</name>
<dbReference type="EMBL" id="LLXJ01000365">
    <property type="protein sequence ID" value="PKC10649.1"/>
    <property type="molecule type" value="Genomic_DNA"/>
</dbReference>